<dbReference type="RefSeq" id="WP_090932957.1">
    <property type="nucleotide sequence ID" value="NZ_FOTS01000004.1"/>
</dbReference>
<protein>
    <submittedName>
        <fullName evidence="1">Uncharacterized protein</fullName>
    </submittedName>
</protein>
<dbReference type="EMBL" id="FOTS01000004">
    <property type="protein sequence ID" value="SFL43960.1"/>
    <property type="molecule type" value="Genomic_DNA"/>
</dbReference>
<proteinExistence type="predicted"/>
<name>A0A1I4HQC9_9FIRM</name>
<sequence length="108" mass="12669">MPTRKLKEEEIRVYLTVEQKNQIKRMANINNQSLSKYLLNAVMATSLDTAKMDFYQSINADQLHIKKSLLVLTQLMLLIGSEQLKSQDQIMEFYRERVEDAEQRFGRG</sequence>
<keyword evidence="2" id="KW-1185">Reference proteome</keyword>
<reference evidence="2" key="1">
    <citation type="submission" date="2016-10" db="EMBL/GenBank/DDBJ databases">
        <authorList>
            <person name="Varghese N."/>
            <person name="Submissions S."/>
        </authorList>
    </citation>
    <scope>NUCLEOTIDE SEQUENCE [LARGE SCALE GENOMIC DNA]</scope>
    <source>
        <strain evidence="2">DSM 13327</strain>
    </source>
</reference>
<organism evidence="1 2">
    <name type="scientific">Pelosinus propionicus DSM 13327</name>
    <dbReference type="NCBI Taxonomy" id="1123291"/>
    <lineage>
        <taxon>Bacteria</taxon>
        <taxon>Bacillati</taxon>
        <taxon>Bacillota</taxon>
        <taxon>Negativicutes</taxon>
        <taxon>Selenomonadales</taxon>
        <taxon>Sporomusaceae</taxon>
        <taxon>Pelosinus</taxon>
    </lineage>
</organism>
<accession>A0A1I4HQC9</accession>
<dbReference type="AlphaFoldDB" id="A0A1I4HQC9"/>
<gene>
    <name evidence="1" type="ORF">SAMN04490355_1004150</name>
</gene>
<dbReference type="Proteomes" id="UP000199520">
    <property type="component" value="Unassembled WGS sequence"/>
</dbReference>
<evidence type="ECO:0000313" key="2">
    <source>
        <dbReference type="Proteomes" id="UP000199520"/>
    </source>
</evidence>
<evidence type="ECO:0000313" key="1">
    <source>
        <dbReference type="EMBL" id="SFL43960.1"/>
    </source>
</evidence>
<dbReference type="OrthoDB" id="9915929at2"/>
<dbReference type="STRING" id="1123291.SAMN04490355_1004150"/>